<dbReference type="PANTHER" id="PTHR15157:SF13">
    <property type="entry name" value="AUTOPHAGY-RELATED PROTEIN 14"/>
    <property type="match status" value="1"/>
</dbReference>
<reference evidence="6" key="1">
    <citation type="journal article" date="2020" name="Stud. Mycol.">
        <title>101 Dothideomycetes genomes: A test case for predicting lifestyles and emergence of pathogens.</title>
        <authorList>
            <person name="Haridas S."/>
            <person name="Albert R."/>
            <person name="Binder M."/>
            <person name="Bloem J."/>
            <person name="LaButti K."/>
            <person name="Salamov A."/>
            <person name="Andreopoulos B."/>
            <person name="Baker S."/>
            <person name="Barry K."/>
            <person name="Bills G."/>
            <person name="Bluhm B."/>
            <person name="Cannon C."/>
            <person name="Castanera R."/>
            <person name="Culley D."/>
            <person name="Daum C."/>
            <person name="Ezra D."/>
            <person name="Gonzalez J."/>
            <person name="Henrissat B."/>
            <person name="Kuo A."/>
            <person name="Liang C."/>
            <person name="Lipzen A."/>
            <person name="Lutzoni F."/>
            <person name="Magnuson J."/>
            <person name="Mondo S."/>
            <person name="Nolan M."/>
            <person name="Ohm R."/>
            <person name="Pangilinan J."/>
            <person name="Park H.-J."/>
            <person name="Ramirez L."/>
            <person name="Alfaro M."/>
            <person name="Sun H."/>
            <person name="Tritt A."/>
            <person name="Yoshinaga Y."/>
            <person name="Zwiers L.-H."/>
            <person name="Turgeon B."/>
            <person name="Goodwin S."/>
            <person name="Spatafora J."/>
            <person name="Crous P."/>
            <person name="Grigoriev I."/>
        </authorList>
    </citation>
    <scope>NUCLEOTIDE SEQUENCE [LARGE SCALE GENOMIC DNA]</scope>
    <source>
        <strain evidence="6">CECT 20119</strain>
    </source>
</reference>
<proteinExistence type="inferred from homology"/>
<dbReference type="OrthoDB" id="16772at2759"/>
<dbReference type="AlphaFoldDB" id="A0A6A6G859"/>
<dbReference type="EMBL" id="ML992509">
    <property type="protein sequence ID" value="KAF2221769.1"/>
    <property type="molecule type" value="Genomic_DNA"/>
</dbReference>
<sequence>MECGICSKRFGKQRQPNCPSCVRASLYTPRFEQVGALLDREKLQKQIQTVLKPPSQLGSSDISSTSQIVDLTEASRKLEVEQQRNQVRAVESRLEVIREQQQLLKSQIAQAKKHNAARRREQEQGKQRVSLARKKLQTDHITQSELALSESKRLNNRLAKVQKHTMEGRQKLCMETALLAGLNLKRRRRRDGTISDDRYMIGGISIPDLRELNTIHPDVVNASLAQISRLLVTSAHYLAIRLPAELHPPHAGQPNPTIFSLSSSYNRLRDGKTRHLFVSKPLPLLAKEDPVIYNNFVEGMVLLAYNIAWLCRSQGLFHIDTWERLCNIGKNLYELYFGEHHDLKPDTDEAVQPRLLFGEFSHASAQADLNGAKANSIMQKWDLPSLARIQDKLKSHLLTEMSGAEWEMLDEKEWEEDRDDERAVLVGGARWSLHAGGASRMGVSYMTTAMTDDGHGNGDLECDKGKARDKPGQGEGTKGWTKVKSRNDGVPGTSKGV</sequence>
<dbReference type="GO" id="GO:0035493">
    <property type="term" value="P:SNARE complex assembly"/>
    <property type="evidence" value="ECO:0007669"/>
    <property type="project" value="TreeGrafter"/>
</dbReference>
<feature type="region of interest" description="Disordered" evidence="4">
    <location>
        <begin position="112"/>
        <end position="135"/>
    </location>
</feature>
<evidence type="ECO:0000256" key="4">
    <source>
        <dbReference type="SAM" id="MobiDB-lite"/>
    </source>
</evidence>
<organism evidence="5 6">
    <name type="scientific">Elsinoe ampelina</name>
    <dbReference type="NCBI Taxonomy" id="302913"/>
    <lineage>
        <taxon>Eukaryota</taxon>
        <taxon>Fungi</taxon>
        <taxon>Dikarya</taxon>
        <taxon>Ascomycota</taxon>
        <taxon>Pezizomycotina</taxon>
        <taxon>Dothideomycetes</taxon>
        <taxon>Dothideomycetidae</taxon>
        <taxon>Myriangiales</taxon>
        <taxon>Elsinoaceae</taxon>
        <taxon>Elsinoe</taxon>
    </lineage>
</organism>
<evidence type="ECO:0000256" key="2">
    <source>
        <dbReference type="ARBA" id="ARBA00013807"/>
    </source>
</evidence>
<dbReference type="GO" id="GO:0032991">
    <property type="term" value="C:protein-containing complex"/>
    <property type="evidence" value="ECO:0007669"/>
    <property type="project" value="UniProtKB-ARBA"/>
</dbReference>
<feature type="compositionally biased region" description="Basic and acidic residues" evidence="4">
    <location>
        <begin position="455"/>
        <end position="472"/>
    </location>
</feature>
<keyword evidence="3" id="KW-0175">Coiled coil</keyword>
<accession>A0A6A6G859</accession>
<name>A0A6A6G859_9PEZI</name>
<dbReference type="GO" id="GO:0005768">
    <property type="term" value="C:endosome"/>
    <property type="evidence" value="ECO:0007669"/>
    <property type="project" value="TreeGrafter"/>
</dbReference>
<dbReference type="Pfam" id="PF10186">
    <property type="entry name" value="ATG14"/>
    <property type="match status" value="1"/>
</dbReference>
<evidence type="ECO:0000313" key="5">
    <source>
        <dbReference type="EMBL" id="KAF2221769.1"/>
    </source>
</evidence>
<dbReference type="PANTHER" id="PTHR15157">
    <property type="entry name" value="UV RADIATION RESISTANCE-ASSOCIATED GENE PROTEIN"/>
    <property type="match status" value="1"/>
</dbReference>
<feature type="region of interest" description="Disordered" evidence="4">
    <location>
        <begin position="455"/>
        <end position="497"/>
    </location>
</feature>
<gene>
    <name evidence="5" type="ORF">BDZ85DRAFT_220147</name>
</gene>
<dbReference type="GO" id="GO:0000323">
    <property type="term" value="C:lytic vacuole"/>
    <property type="evidence" value="ECO:0007669"/>
    <property type="project" value="TreeGrafter"/>
</dbReference>
<dbReference type="InterPro" id="IPR018791">
    <property type="entry name" value="UV_resistance/autophagy_Atg14"/>
</dbReference>
<protein>
    <recommendedName>
        <fullName evidence="2">Autophagy-related protein 14</fullName>
    </recommendedName>
</protein>
<evidence type="ECO:0000256" key="3">
    <source>
        <dbReference type="ARBA" id="ARBA00023054"/>
    </source>
</evidence>
<comment type="similarity">
    <text evidence="1">Belongs to the ATG14 family.</text>
</comment>
<dbReference type="Proteomes" id="UP000799538">
    <property type="component" value="Unassembled WGS sequence"/>
</dbReference>
<keyword evidence="6" id="KW-1185">Reference proteome</keyword>
<evidence type="ECO:0000313" key="6">
    <source>
        <dbReference type="Proteomes" id="UP000799538"/>
    </source>
</evidence>
<dbReference type="GO" id="GO:0000149">
    <property type="term" value="F:SNARE binding"/>
    <property type="evidence" value="ECO:0007669"/>
    <property type="project" value="TreeGrafter"/>
</dbReference>
<evidence type="ECO:0000256" key="1">
    <source>
        <dbReference type="ARBA" id="ARBA00009574"/>
    </source>
</evidence>